<sequence length="614" mass="65295">MADTTRESPRRDHSAADTARTLHESIGDASEAKDGGVQSVHDVSAARPAGGESSTPPSLTTGAVDADKTQDWVRADGTVNQDAVEYPTGGKLFLIMLSLCLSIFLTALDNTIIATAIPKITNEFQSQADIGWYGSSYLLTQASVQLLFGKFYTVVSIKWVFLLAIGIFELGSLVCGVAPNSTALICGRAVAGLGSAGISSGALIIITYSVPVTKRPMYTGLIGAMYGIASVAGPLIGGVFTDKVTWRWCFYINLPVGAIAVLVIVLFFKPPHRAEVSDMSWKDRISEFDLPGTAVFMPCIISLLLALQWGGTAYPWSNWRIILLLVLFGVLIIIWGGIQYWKGDSATVPPRLLAKRSIAGASWFNFSLGSFFLVLIYYLPIWFQAVKGTSAVESGIRNLPLILGLVIVSIISGVGVTVIGYYAPFMVACSVISAIGLGLLTTLTPESGPSQWIGYQAMVGIGLGLGLQQPLIVVQTVLPLSEVSIGTALMYFLQVLGGTLFVSIGQNVFANKLAEDLAASVPGLDPSIVLHTGATSIQQSIEPQYLPAVTQAYNSALTRTFVVATAMASLTILGSLAVEWRNIKEKKPVGTEVGEVGEKGEGEKGEGEKEVKKE</sequence>
<dbReference type="GO" id="GO:0022857">
    <property type="term" value="F:transmembrane transporter activity"/>
    <property type="evidence" value="ECO:0007669"/>
    <property type="project" value="InterPro"/>
</dbReference>
<evidence type="ECO:0000256" key="7">
    <source>
        <dbReference type="ARBA" id="ARBA00023136"/>
    </source>
</evidence>
<dbReference type="AlphaFoldDB" id="A0AAV9GG87"/>
<gene>
    <name evidence="12" type="ORF">QBC34DRAFT_355823</name>
</gene>
<evidence type="ECO:0000256" key="1">
    <source>
        <dbReference type="ARBA" id="ARBA00004651"/>
    </source>
</evidence>
<dbReference type="FunFam" id="1.20.1720.10:FF:000012">
    <property type="entry name" value="MFS toxin efflux pump (AflT)"/>
    <property type="match status" value="1"/>
</dbReference>
<reference evidence="12" key="1">
    <citation type="journal article" date="2023" name="Mol. Phylogenet. Evol.">
        <title>Genome-scale phylogeny and comparative genomics of the fungal order Sordariales.</title>
        <authorList>
            <person name="Hensen N."/>
            <person name="Bonometti L."/>
            <person name="Westerberg I."/>
            <person name="Brannstrom I.O."/>
            <person name="Guillou S."/>
            <person name="Cros-Aarteil S."/>
            <person name="Calhoun S."/>
            <person name="Haridas S."/>
            <person name="Kuo A."/>
            <person name="Mondo S."/>
            <person name="Pangilinan J."/>
            <person name="Riley R."/>
            <person name="LaButti K."/>
            <person name="Andreopoulos B."/>
            <person name="Lipzen A."/>
            <person name="Chen C."/>
            <person name="Yan M."/>
            <person name="Daum C."/>
            <person name="Ng V."/>
            <person name="Clum A."/>
            <person name="Steindorff A."/>
            <person name="Ohm R.A."/>
            <person name="Martin F."/>
            <person name="Silar P."/>
            <person name="Natvig D.O."/>
            <person name="Lalanne C."/>
            <person name="Gautier V."/>
            <person name="Ament-Velasquez S.L."/>
            <person name="Kruys A."/>
            <person name="Hutchinson M.I."/>
            <person name="Powell A.J."/>
            <person name="Barry K."/>
            <person name="Miller A.N."/>
            <person name="Grigoriev I.V."/>
            <person name="Debuchy R."/>
            <person name="Gladieux P."/>
            <person name="Hiltunen Thoren M."/>
            <person name="Johannesson H."/>
        </authorList>
    </citation>
    <scope>NUCLEOTIDE SEQUENCE</scope>
    <source>
        <strain evidence="12">PSN243</strain>
    </source>
</reference>
<dbReference type="InterPro" id="IPR036259">
    <property type="entry name" value="MFS_trans_sf"/>
</dbReference>
<dbReference type="Gene3D" id="1.20.1250.20">
    <property type="entry name" value="MFS general substrate transporter like domains"/>
    <property type="match status" value="1"/>
</dbReference>
<comment type="subcellular location">
    <subcellularLocation>
        <location evidence="1">Cell membrane</location>
        <topology evidence="1">Multi-pass membrane protein</topology>
    </subcellularLocation>
</comment>
<name>A0AAV9GG87_9PEZI</name>
<proteinExistence type="inferred from homology"/>
<dbReference type="EMBL" id="MU865953">
    <property type="protein sequence ID" value="KAK4446907.1"/>
    <property type="molecule type" value="Genomic_DNA"/>
</dbReference>
<evidence type="ECO:0000256" key="2">
    <source>
        <dbReference type="ARBA" id="ARBA00007520"/>
    </source>
</evidence>
<feature type="transmembrane region" description="Helical" evidence="10">
    <location>
        <begin position="248"/>
        <end position="268"/>
    </location>
</feature>
<dbReference type="PANTHER" id="PTHR23501:SF199">
    <property type="entry name" value="MFS EFFLUX TRANSPORTER INPD-RELATED"/>
    <property type="match status" value="1"/>
</dbReference>
<feature type="transmembrane region" description="Helical" evidence="10">
    <location>
        <begin position="399"/>
        <end position="419"/>
    </location>
</feature>
<keyword evidence="13" id="KW-1185">Reference proteome</keyword>
<feature type="transmembrane region" description="Helical" evidence="10">
    <location>
        <begin position="92"/>
        <end position="118"/>
    </location>
</feature>
<evidence type="ECO:0000256" key="3">
    <source>
        <dbReference type="ARBA" id="ARBA00022448"/>
    </source>
</evidence>
<keyword evidence="7 10" id="KW-0472">Membrane</keyword>
<dbReference type="FunFam" id="1.20.1250.20:FF:000196">
    <property type="entry name" value="MFS toxin efflux pump (AflT)"/>
    <property type="match status" value="1"/>
</dbReference>
<dbReference type="InterPro" id="IPR020846">
    <property type="entry name" value="MFS_dom"/>
</dbReference>
<feature type="transmembrane region" description="Helical" evidence="10">
    <location>
        <begin position="190"/>
        <end position="211"/>
    </location>
</feature>
<evidence type="ECO:0000256" key="4">
    <source>
        <dbReference type="ARBA" id="ARBA00022475"/>
    </source>
</evidence>
<feature type="transmembrane region" description="Helical" evidence="10">
    <location>
        <begin position="319"/>
        <end position="338"/>
    </location>
</feature>
<feature type="compositionally biased region" description="Basic and acidic residues" evidence="9">
    <location>
        <begin position="596"/>
        <end position="614"/>
    </location>
</feature>
<feature type="region of interest" description="Disordered" evidence="9">
    <location>
        <begin position="1"/>
        <end position="65"/>
    </location>
</feature>
<dbReference type="CDD" id="cd17502">
    <property type="entry name" value="MFS_Azr1_MDR_like"/>
    <property type="match status" value="1"/>
</dbReference>
<dbReference type="PRINTS" id="PR01036">
    <property type="entry name" value="TCRTETB"/>
</dbReference>
<evidence type="ECO:0000313" key="13">
    <source>
        <dbReference type="Proteomes" id="UP001321760"/>
    </source>
</evidence>
<feature type="region of interest" description="Disordered" evidence="9">
    <location>
        <begin position="589"/>
        <end position="614"/>
    </location>
</feature>
<evidence type="ECO:0000256" key="9">
    <source>
        <dbReference type="SAM" id="MobiDB-lite"/>
    </source>
</evidence>
<feature type="domain" description="Major facilitator superfamily (MFS) profile" evidence="11">
    <location>
        <begin position="95"/>
        <end position="583"/>
    </location>
</feature>
<protein>
    <submittedName>
        <fullName evidence="12">MFS general substrate transporter</fullName>
    </submittedName>
</protein>
<keyword evidence="8" id="KW-0325">Glycoprotein</keyword>
<comment type="caution">
    <text evidence="12">The sequence shown here is derived from an EMBL/GenBank/DDBJ whole genome shotgun (WGS) entry which is preliminary data.</text>
</comment>
<keyword evidence="3" id="KW-0813">Transport</keyword>
<feature type="compositionally biased region" description="Polar residues" evidence="9">
    <location>
        <begin position="52"/>
        <end position="61"/>
    </location>
</feature>
<evidence type="ECO:0000256" key="5">
    <source>
        <dbReference type="ARBA" id="ARBA00022692"/>
    </source>
</evidence>
<feature type="transmembrane region" description="Helical" evidence="10">
    <location>
        <begin position="484"/>
        <end position="504"/>
    </location>
</feature>
<feature type="transmembrane region" description="Helical" evidence="10">
    <location>
        <begin position="217"/>
        <end position="236"/>
    </location>
</feature>
<evidence type="ECO:0000259" key="11">
    <source>
        <dbReference type="PROSITE" id="PS50850"/>
    </source>
</evidence>
<feature type="transmembrane region" description="Helical" evidence="10">
    <location>
        <begin position="159"/>
        <end position="178"/>
    </location>
</feature>
<keyword evidence="4" id="KW-1003">Cell membrane</keyword>
<evidence type="ECO:0000313" key="12">
    <source>
        <dbReference type="EMBL" id="KAK4446907.1"/>
    </source>
</evidence>
<feature type="transmembrane region" description="Helical" evidence="10">
    <location>
        <begin position="288"/>
        <end position="307"/>
    </location>
</feature>
<dbReference type="FunFam" id="1.20.1250.20:FF:000489">
    <property type="entry name" value="MFS general substrate transporter"/>
    <property type="match status" value="1"/>
</dbReference>
<organism evidence="12 13">
    <name type="scientific">Podospora aff. communis PSN243</name>
    <dbReference type="NCBI Taxonomy" id="3040156"/>
    <lineage>
        <taxon>Eukaryota</taxon>
        <taxon>Fungi</taxon>
        <taxon>Dikarya</taxon>
        <taxon>Ascomycota</taxon>
        <taxon>Pezizomycotina</taxon>
        <taxon>Sordariomycetes</taxon>
        <taxon>Sordariomycetidae</taxon>
        <taxon>Sordariales</taxon>
        <taxon>Podosporaceae</taxon>
        <taxon>Podospora</taxon>
    </lineage>
</organism>
<accession>A0AAV9GG87</accession>
<comment type="similarity">
    <text evidence="2">Belongs to the major facilitator superfamily. TCR/Tet family.</text>
</comment>
<dbReference type="PANTHER" id="PTHR23501">
    <property type="entry name" value="MAJOR FACILITATOR SUPERFAMILY"/>
    <property type="match status" value="1"/>
</dbReference>
<dbReference type="GO" id="GO:0005886">
    <property type="term" value="C:plasma membrane"/>
    <property type="evidence" value="ECO:0007669"/>
    <property type="project" value="UniProtKB-SubCell"/>
</dbReference>
<dbReference type="PROSITE" id="PS50850">
    <property type="entry name" value="MFS"/>
    <property type="match status" value="1"/>
</dbReference>
<keyword evidence="5 10" id="KW-0812">Transmembrane</keyword>
<dbReference type="Pfam" id="PF07690">
    <property type="entry name" value="MFS_1"/>
    <property type="match status" value="1"/>
</dbReference>
<dbReference type="SUPFAM" id="SSF103473">
    <property type="entry name" value="MFS general substrate transporter"/>
    <property type="match status" value="1"/>
</dbReference>
<reference evidence="12" key="2">
    <citation type="submission" date="2023-05" db="EMBL/GenBank/DDBJ databases">
        <authorList>
            <consortium name="Lawrence Berkeley National Laboratory"/>
            <person name="Steindorff A."/>
            <person name="Hensen N."/>
            <person name="Bonometti L."/>
            <person name="Westerberg I."/>
            <person name="Brannstrom I.O."/>
            <person name="Guillou S."/>
            <person name="Cros-Aarteil S."/>
            <person name="Calhoun S."/>
            <person name="Haridas S."/>
            <person name="Kuo A."/>
            <person name="Mondo S."/>
            <person name="Pangilinan J."/>
            <person name="Riley R."/>
            <person name="Labutti K."/>
            <person name="Andreopoulos B."/>
            <person name="Lipzen A."/>
            <person name="Chen C."/>
            <person name="Yanf M."/>
            <person name="Daum C."/>
            <person name="Ng V."/>
            <person name="Clum A."/>
            <person name="Ohm R."/>
            <person name="Martin F."/>
            <person name="Silar P."/>
            <person name="Natvig D."/>
            <person name="Lalanne C."/>
            <person name="Gautier V."/>
            <person name="Ament-Velasquez S.L."/>
            <person name="Kruys A."/>
            <person name="Hutchinson M.I."/>
            <person name="Powell A.J."/>
            <person name="Barry K."/>
            <person name="Miller A.N."/>
            <person name="Grigoriev I.V."/>
            <person name="Debuchy R."/>
            <person name="Gladieux P."/>
            <person name="Thoren M.H."/>
            <person name="Johannesson H."/>
        </authorList>
    </citation>
    <scope>NUCLEOTIDE SEQUENCE</scope>
    <source>
        <strain evidence="12">PSN243</strain>
    </source>
</reference>
<evidence type="ECO:0000256" key="10">
    <source>
        <dbReference type="SAM" id="Phobius"/>
    </source>
</evidence>
<keyword evidence="6 10" id="KW-1133">Transmembrane helix</keyword>
<feature type="transmembrane region" description="Helical" evidence="10">
    <location>
        <begin position="455"/>
        <end position="478"/>
    </location>
</feature>
<feature type="transmembrane region" description="Helical" evidence="10">
    <location>
        <begin position="358"/>
        <end position="379"/>
    </location>
</feature>
<evidence type="ECO:0000256" key="8">
    <source>
        <dbReference type="ARBA" id="ARBA00023180"/>
    </source>
</evidence>
<dbReference type="InterPro" id="IPR011701">
    <property type="entry name" value="MFS"/>
</dbReference>
<feature type="compositionally biased region" description="Basic and acidic residues" evidence="9">
    <location>
        <begin position="1"/>
        <end position="34"/>
    </location>
</feature>
<evidence type="ECO:0000256" key="6">
    <source>
        <dbReference type="ARBA" id="ARBA00022989"/>
    </source>
</evidence>
<dbReference type="Proteomes" id="UP001321760">
    <property type="component" value="Unassembled WGS sequence"/>
</dbReference>